<sequence>MDSNITKYIHSDSLLQVFESCVKNYKDNVFIHHKVPGPTSLEFKALTYGQVDSMATNLANLWEPIIPKDASCIAVFNDDPIQAALSFFASLKLGLIICPLIPFHPEGALRCVDAIRYESQQNAATTSEIVMDIKVWDGLSDIMQQLYEIALAESHDNGKPVVMARKIVTNPKETIVYSNTSGSTSVNPKLIRWTTRSIVFTPEIMLKPIQRNDPDMVMRSSDVMVMAFTAFLSGASLAQLILIIVAGASVISHLTSPTRRILKDQEAAAGSDSHRQTSERIKYCIYGGAPLQDSLGRYLRSKGLNIRTYYGSTVETFGTSQANMAKGNEHWDKINMSPEMMRYATFEPYNKKNNIYNLVVHRTYPSLADGVANRPSGDYATRDLFIEDPPSYWRYIGRMDDILNLKMGALVNPIPMEMEIYNSEEIISKCIIIGENRERTAVLVELDQDKSQKYSHREITSKGIRVYSRVSGVISVPEMVYILPPNRRLPINLKGIVARKKVPDVFKQEIEGLYAESFINF</sequence>
<keyword evidence="2" id="KW-0472">Membrane</keyword>
<keyword evidence="2" id="KW-0812">Transmembrane</keyword>
<comment type="similarity">
    <text evidence="1">Belongs to the ATP-dependent AMP-binding enzyme family.</text>
</comment>
<reference evidence="4" key="1">
    <citation type="journal article" date="2022" name="IScience">
        <title>Evolution of zygomycete secretomes and the origins of terrestrial fungal ecologies.</title>
        <authorList>
            <person name="Chang Y."/>
            <person name="Wang Y."/>
            <person name="Mondo S."/>
            <person name="Ahrendt S."/>
            <person name="Andreopoulos W."/>
            <person name="Barry K."/>
            <person name="Beard J."/>
            <person name="Benny G.L."/>
            <person name="Blankenship S."/>
            <person name="Bonito G."/>
            <person name="Cuomo C."/>
            <person name="Desiro A."/>
            <person name="Gervers K.A."/>
            <person name="Hundley H."/>
            <person name="Kuo A."/>
            <person name="LaButti K."/>
            <person name="Lang B.F."/>
            <person name="Lipzen A."/>
            <person name="O'Donnell K."/>
            <person name="Pangilinan J."/>
            <person name="Reynolds N."/>
            <person name="Sandor L."/>
            <person name="Smith M.E."/>
            <person name="Tsang A."/>
            <person name="Grigoriev I.V."/>
            <person name="Stajich J.E."/>
            <person name="Spatafora J.W."/>
        </authorList>
    </citation>
    <scope>NUCLEOTIDE SEQUENCE</scope>
    <source>
        <strain evidence="4">RSA 2281</strain>
    </source>
</reference>
<dbReference type="SUPFAM" id="SSF56801">
    <property type="entry name" value="Acetyl-CoA synthetase-like"/>
    <property type="match status" value="1"/>
</dbReference>
<accession>A0AAD5JRT9</accession>
<dbReference type="PANTHER" id="PTHR43201:SF8">
    <property type="entry name" value="ACYL-COA SYNTHETASE FAMILY MEMBER 3"/>
    <property type="match status" value="1"/>
</dbReference>
<name>A0AAD5JRT9_9FUNG</name>
<evidence type="ECO:0000256" key="2">
    <source>
        <dbReference type="SAM" id="Phobius"/>
    </source>
</evidence>
<evidence type="ECO:0000313" key="4">
    <source>
        <dbReference type="EMBL" id="KAI9251477.1"/>
    </source>
</evidence>
<dbReference type="EMBL" id="JAIXMP010000030">
    <property type="protein sequence ID" value="KAI9251477.1"/>
    <property type="molecule type" value="Genomic_DNA"/>
</dbReference>
<evidence type="ECO:0000256" key="1">
    <source>
        <dbReference type="ARBA" id="ARBA00006432"/>
    </source>
</evidence>
<gene>
    <name evidence="4" type="ORF">BDA99DRAFT_541465</name>
</gene>
<dbReference type="InterPro" id="IPR042099">
    <property type="entry name" value="ANL_N_sf"/>
</dbReference>
<dbReference type="PANTHER" id="PTHR43201">
    <property type="entry name" value="ACYL-COA SYNTHETASE"/>
    <property type="match status" value="1"/>
</dbReference>
<dbReference type="AlphaFoldDB" id="A0AAD5JRT9"/>
<keyword evidence="2" id="KW-1133">Transmembrane helix</keyword>
<dbReference type="Pfam" id="PF00501">
    <property type="entry name" value="AMP-binding"/>
    <property type="match status" value="1"/>
</dbReference>
<keyword evidence="5" id="KW-1185">Reference proteome</keyword>
<dbReference type="GO" id="GO:0006631">
    <property type="term" value="P:fatty acid metabolic process"/>
    <property type="evidence" value="ECO:0007669"/>
    <property type="project" value="TreeGrafter"/>
</dbReference>
<feature type="transmembrane region" description="Helical" evidence="2">
    <location>
        <begin position="225"/>
        <end position="251"/>
    </location>
</feature>
<dbReference type="GO" id="GO:0031956">
    <property type="term" value="F:medium-chain fatty acid-CoA ligase activity"/>
    <property type="evidence" value="ECO:0007669"/>
    <property type="project" value="TreeGrafter"/>
</dbReference>
<protein>
    <recommendedName>
        <fullName evidence="3">AMP-dependent synthetase/ligase domain-containing protein</fullName>
    </recommendedName>
</protein>
<reference evidence="4" key="2">
    <citation type="submission" date="2023-02" db="EMBL/GenBank/DDBJ databases">
        <authorList>
            <consortium name="DOE Joint Genome Institute"/>
            <person name="Mondo S.J."/>
            <person name="Chang Y."/>
            <person name="Wang Y."/>
            <person name="Ahrendt S."/>
            <person name="Andreopoulos W."/>
            <person name="Barry K."/>
            <person name="Beard J."/>
            <person name="Benny G.L."/>
            <person name="Blankenship S."/>
            <person name="Bonito G."/>
            <person name="Cuomo C."/>
            <person name="Desiro A."/>
            <person name="Gervers K.A."/>
            <person name="Hundley H."/>
            <person name="Kuo A."/>
            <person name="LaButti K."/>
            <person name="Lang B.F."/>
            <person name="Lipzen A."/>
            <person name="O'Donnell K."/>
            <person name="Pangilinan J."/>
            <person name="Reynolds N."/>
            <person name="Sandor L."/>
            <person name="Smith M.W."/>
            <person name="Tsang A."/>
            <person name="Grigoriev I.V."/>
            <person name="Stajich J.E."/>
            <person name="Spatafora J.W."/>
        </authorList>
    </citation>
    <scope>NUCLEOTIDE SEQUENCE</scope>
    <source>
        <strain evidence="4">RSA 2281</strain>
    </source>
</reference>
<proteinExistence type="inferred from homology"/>
<organism evidence="4 5">
    <name type="scientific">Phascolomyces articulosus</name>
    <dbReference type="NCBI Taxonomy" id="60185"/>
    <lineage>
        <taxon>Eukaryota</taxon>
        <taxon>Fungi</taxon>
        <taxon>Fungi incertae sedis</taxon>
        <taxon>Mucoromycota</taxon>
        <taxon>Mucoromycotina</taxon>
        <taxon>Mucoromycetes</taxon>
        <taxon>Mucorales</taxon>
        <taxon>Lichtheimiaceae</taxon>
        <taxon>Phascolomyces</taxon>
    </lineage>
</organism>
<dbReference type="Gene3D" id="3.40.50.12780">
    <property type="entry name" value="N-terminal domain of ligase-like"/>
    <property type="match status" value="1"/>
</dbReference>
<evidence type="ECO:0000259" key="3">
    <source>
        <dbReference type="Pfam" id="PF00501"/>
    </source>
</evidence>
<feature type="domain" description="AMP-dependent synthetase/ligase" evidence="3">
    <location>
        <begin position="23"/>
        <end position="322"/>
    </location>
</feature>
<comment type="caution">
    <text evidence="4">The sequence shown here is derived from an EMBL/GenBank/DDBJ whole genome shotgun (WGS) entry which is preliminary data.</text>
</comment>
<dbReference type="Pfam" id="PF23562">
    <property type="entry name" value="AMP-binding_C_3"/>
    <property type="match status" value="1"/>
</dbReference>
<dbReference type="Proteomes" id="UP001209540">
    <property type="component" value="Unassembled WGS sequence"/>
</dbReference>
<dbReference type="InterPro" id="IPR000873">
    <property type="entry name" value="AMP-dep_synth/lig_dom"/>
</dbReference>
<evidence type="ECO:0000313" key="5">
    <source>
        <dbReference type="Proteomes" id="UP001209540"/>
    </source>
</evidence>